<evidence type="ECO:0000256" key="1">
    <source>
        <dbReference type="ARBA" id="ARBA00005254"/>
    </source>
</evidence>
<dbReference type="PANTHER" id="PTHR11941:SF54">
    <property type="entry name" value="ENOYL-COA HYDRATASE, MITOCHONDRIAL"/>
    <property type="match status" value="1"/>
</dbReference>
<dbReference type="Gene3D" id="3.90.226.10">
    <property type="entry name" value="2-enoyl-CoA Hydratase, Chain A, domain 1"/>
    <property type="match status" value="1"/>
</dbReference>
<protein>
    <submittedName>
        <fullName evidence="3">Short-chain-enoyl-CoA hydratase</fullName>
        <ecNumber evidence="3">4.2.1.150</ecNumber>
    </submittedName>
</protein>
<dbReference type="SUPFAM" id="SSF52096">
    <property type="entry name" value="ClpP/crotonase"/>
    <property type="match status" value="1"/>
</dbReference>
<dbReference type="GO" id="GO:0006635">
    <property type="term" value="P:fatty acid beta-oxidation"/>
    <property type="evidence" value="ECO:0007669"/>
    <property type="project" value="TreeGrafter"/>
</dbReference>
<dbReference type="EC" id="4.2.1.150" evidence="3"/>
<dbReference type="CDD" id="cd06558">
    <property type="entry name" value="crotonase-like"/>
    <property type="match status" value="1"/>
</dbReference>
<dbReference type="Pfam" id="PF00378">
    <property type="entry name" value="ECH_1"/>
    <property type="match status" value="1"/>
</dbReference>
<dbReference type="EMBL" id="VSSQ01009326">
    <property type="protein sequence ID" value="MPM41313.1"/>
    <property type="molecule type" value="Genomic_DNA"/>
</dbReference>
<sequence length="254" mass="28294">MKNIQVQIVDQVVTLTINRPEALNAMNTEMLTELSTALREVADHPEYRCLILRGAGDKAFVAGADISEMLTFNQRQAFDFSLFGNRIFAQLEQLHIPTIAVVHGYALGGGMELAIACDFRIATPQAKFALPETGLGIIPGFGGTFRLARLIGEGHAKHLMYTGKTIDGQEAYRIGLVETLATTEELETVLKEMIQRIRKNSPAALRQLSRLFAYAHLDVTAADFLQEAERFSACFSFPDQKERMQAFLDKQRKV</sequence>
<organism evidence="3">
    <name type="scientific">bioreactor metagenome</name>
    <dbReference type="NCBI Taxonomy" id="1076179"/>
    <lineage>
        <taxon>unclassified sequences</taxon>
        <taxon>metagenomes</taxon>
        <taxon>ecological metagenomes</taxon>
    </lineage>
</organism>
<proteinExistence type="inferred from homology"/>
<dbReference type="InterPro" id="IPR018376">
    <property type="entry name" value="Enoyl-CoA_hyd/isom_CS"/>
</dbReference>
<dbReference type="InterPro" id="IPR029045">
    <property type="entry name" value="ClpP/crotonase-like_dom_sf"/>
</dbReference>
<evidence type="ECO:0000313" key="3">
    <source>
        <dbReference type="EMBL" id="MPM41313.1"/>
    </source>
</evidence>
<dbReference type="FunFam" id="3.90.226.10:FF:000009">
    <property type="entry name" value="Carnitinyl-CoA dehydratase"/>
    <property type="match status" value="1"/>
</dbReference>
<evidence type="ECO:0000256" key="2">
    <source>
        <dbReference type="ARBA" id="ARBA00023239"/>
    </source>
</evidence>
<dbReference type="PROSITE" id="PS00166">
    <property type="entry name" value="ENOYL_COA_HYDRATASE"/>
    <property type="match status" value="1"/>
</dbReference>
<accession>A0A644ZRN5</accession>
<dbReference type="GO" id="GO:0018812">
    <property type="term" value="F:3-hydroxyacyl-CoA dehydratase activity"/>
    <property type="evidence" value="ECO:0007669"/>
    <property type="project" value="UniProtKB-EC"/>
</dbReference>
<dbReference type="PANTHER" id="PTHR11941">
    <property type="entry name" value="ENOYL-COA HYDRATASE-RELATED"/>
    <property type="match status" value="1"/>
</dbReference>
<reference evidence="3" key="1">
    <citation type="submission" date="2019-08" db="EMBL/GenBank/DDBJ databases">
        <authorList>
            <person name="Kucharzyk K."/>
            <person name="Murdoch R.W."/>
            <person name="Higgins S."/>
            <person name="Loffler F."/>
        </authorList>
    </citation>
    <scope>NUCLEOTIDE SEQUENCE</scope>
</reference>
<dbReference type="AlphaFoldDB" id="A0A644ZRN5"/>
<comment type="caution">
    <text evidence="3">The sequence shown here is derived from an EMBL/GenBank/DDBJ whole genome shotgun (WGS) entry which is preliminary data.</text>
</comment>
<comment type="similarity">
    <text evidence="1">Belongs to the enoyl-CoA hydratase/isomerase family.</text>
</comment>
<dbReference type="InterPro" id="IPR001753">
    <property type="entry name" value="Enoyl-CoA_hydra/iso"/>
</dbReference>
<gene>
    <name evidence="3" type="primary">crt_22</name>
    <name evidence="3" type="ORF">SDC9_87963</name>
</gene>
<keyword evidence="2 3" id="KW-0456">Lyase</keyword>
<name>A0A644ZRN5_9ZZZZ</name>